<dbReference type="GO" id="GO:0005829">
    <property type="term" value="C:cytosol"/>
    <property type="evidence" value="ECO:0007669"/>
    <property type="project" value="TreeGrafter"/>
</dbReference>
<keyword evidence="2" id="KW-1185">Reference proteome</keyword>
<evidence type="ECO:0000313" key="2">
    <source>
        <dbReference type="Proteomes" id="UP000769528"/>
    </source>
</evidence>
<dbReference type="InterPro" id="IPR029063">
    <property type="entry name" value="SAM-dependent_MTases_sf"/>
</dbReference>
<gene>
    <name evidence="1" type="ORF">WICMUC_003337</name>
</gene>
<sequence>MYQIKFLKPLLLSKNLGAVNKKLRPNDLIYELSSTITITNDLGEQFFYGHATISIEARLYFNNDKSKVNQKFEVISIENIKWTPGKRAIDIKIFVPFNKLPAESYVSLYAHLNLSSETIDELNYGNVSTEELIQDTIGDKGNVFEGVKYSNLIKWDNLQFFPTSTDYIKIPKVLDELPLKSDRLALRQVGRSLLFEELSGSIARHLWDAGILINLLPEDEFLRFTEFEKKEKLTILELGTGIGLVSIHLGEIFSNAEIIATDLDDAREICQQNISLNLLSKSIKFEELDWESDKKSENDWDLIVVTDCTYNPLYYDALINVMEVESNRNTKIALVHKFREPFSESEFFSKVSRYFNIEKQSWYNINGSTLIHMGLYTRK</sequence>
<dbReference type="CDD" id="cd02440">
    <property type="entry name" value="AdoMet_MTases"/>
    <property type="match status" value="1"/>
</dbReference>
<dbReference type="GO" id="GO:0008757">
    <property type="term" value="F:S-adenosylmethionine-dependent methyltransferase activity"/>
    <property type="evidence" value="ECO:0007669"/>
    <property type="project" value="UniProtKB-ARBA"/>
</dbReference>
<dbReference type="SUPFAM" id="SSF53335">
    <property type="entry name" value="S-adenosyl-L-methionine-dependent methyltransferases"/>
    <property type="match status" value="1"/>
</dbReference>
<dbReference type="AlphaFoldDB" id="A0A9P8PN81"/>
<protein>
    <submittedName>
        <fullName evidence="1">Uncharacterized protein</fullName>
    </submittedName>
</protein>
<dbReference type="EMBL" id="JAEUBF010000853">
    <property type="protein sequence ID" value="KAH3674499.1"/>
    <property type="molecule type" value="Genomic_DNA"/>
</dbReference>
<dbReference type="OrthoDB" id="194386at2759"/>
<proteinExistence type="predicted"/>
<dbReference type="Pfam" id="PF10294">
    <property type="entry name" value="Methyltransf_16"/>
    <property type="match status" value="1"/>
</dbReference>
<dbReference type="InterPro" id="IPR019410">
    <property type="entry name" value="Methyltransf_16"/>
</dbReference>
<organism evidence="1 2">
    <name type="scientific">Wickerhamomyces mucosus</name>
    <dbReference type="NCBI Taxonomy" id="1378264"/>
    <lineage>
        <taxon>Eukaryota</taxon>
        <taxon>Fungi</taxon>
        <taxon>Dikarya</taxon>
        <taxon>Ascomycota</taxon>
        <taxon>Saccharomycotina</taxon>
        <taxon>Saccharomycetes</taxon>
        <taxon>Phaffomycetales</taxon>
        <taxon>Wickerhamomycetaceae</taxon>
        <taxon>Wickerhamomyces</taxon>
    </lineage>
</organism>
<reference evidence="1" key="2">
    <citation type="submission" date="2021-01" db="EMBL/GenBank/DDBJ databases">
        <authorList>
            <person name="Schikora-Tamarit M.A."/>
        </authorList>
    </citation>
    <scope>NUCLEOTIDE SEQUENCE</scope>
    <source>
        <strain evidence="1">CBS6341</strain>
    </source>
</reference>
<accession>A0A9P8PN81</accession>
<evidence type="ECO:0000313" key="1">
    <source>
        <dbReference type="EMBL" id="KAH3674499.1"/>
    </source>
</evidence>
<name>A0A9P8PN81_9ASCO</name>
<dbReference type="PANTHER" id="PTHR14614">
    <property type="entry name" value="HEPATOCELLULAR CARCINOMA-ASSOCIATED ANTIGEN"/>
    <property type="match status" value="1"/>
</dbReference>
<reference evidence="1" key="1">
    <citation type="journal article" date="2021" name="Open Biol.">
        <title>Shared evolutionary footprints suggest mitochondrial oxidative damage underlies multiple complex I losses in fungi.</title>
        <authorList>
            <person name="Schikora-Tamarit M.A."/>
            <person name="Marcet-Houben M."/>
            <person name="Nosek J."/>
            <person name="Gabaldon T."/>
        </authorList>
    </citation>
    <scope>NUCLEOTIDE SEQUENCE</scope>
    <source>
        <strain evidence="1">CBS6341</strain>
    </source>
</reference>
<dbReference type="PANTHER" id="PTHR14614:SF132">
    <property type="entry name" value="PROTEIN-LYSINE METHYLTRANSFERASE C42C1.13"/>
    <property type="match status" value="1"/>
</dbReference>
<comment type="caution">
    <text evidence="1">The sequence shown here is derived from an EMBL/GenBank/DDBJ whole genome shotgun (WGS) entry which is preliminary data.</text>
</comment>
<dbReference type="Gene3D" id="3.40.50.150">
    <property type="entry name" value="Vaccinia Virus protein VP39"/>
    <property type="match status" value="1"/>
</dbReference>
<dbReference type="Proteomes" id="UP000769528">
    <property type="component" value="Unassembled WGS sequence"/>
</dbReference>